<organism evidence="9 10">
    <name type="scientific">Tilletia walkeri</name>
    <dbReference type="NCBI Taxonomy" id="117179"/>
    <lineage>
        <taxon>Eukaryota</taxon>
        <taxon>Fungi</taxon>
        <taxon>Dikarya</taxon>
        <taxon>Basidiomycota</taxon>
        <taxon>Ustilaginomycotina</taxon>
        <taxon>Exobasidiomycetes</taxon>
        <taxon>Tilletiales</taxon>
        <taxon>Tilletiaceae</taxon>
        <taxon>Tilletia</taxon>
    </lineage>
</organism>
<dbReference type="EC" id="3.6.1.-" evidence="6"/>
<dbReference type="Pfam" id="PF08652">
    <property type="entry name" value="RAI1"/>
    <property type="match status" value="1"/>
</dbReference>
<reference evidence="9" key="2">
    <citation type="journal article" date="2019" name="IMA Fungus">
        <title>Genome sequencing and comparison of five Tilletia species to identify candidate genes for the detection of regulated species infecting wheat.</title>
        <authorList>
            <person name="Nguyen H.D.T."/>
            <person name="Sultana T."/>
            <person name="Kesanakurti P."/>
            <person name="Hambleton S."/>
        </authorList>
    </citation>
    <scope>NUCLEOTIDE SEQUENCE</scope>
    <source>
        <strain evidence="9">DAOMC 236422</strain>
    </source>
</reference>
<feature type="compositionally biased region" description="Polar residues" evidence="7">
    <location>
        <begin position="39"/>
        <end position="48"/>
    </location>
</feature>
<reference evidence="9" key="1">
    <citation type="submission" date="2016-04" db="EMBL/GenBank/DDBJ databases">
        <authorList>
            <person name="Nguyen H.D."/>
            <person name="Samba Siva P."/>
            <person name="Cullis J."/>
            <person name="Levesque C.A."/>
            <person name="Hambleton S."/>
        </authorList>
    </citation>
    <scope>NUCLEOTIDE SEQUENCE</scope>
    <source>
        <strain evidence="9">DAOMC 236422</strain>
    </source>
</reference>
<dbReference type="GO" id="GO:0000166">
    <property type="term" value="F:nucleotide binding"/>
    <property type="evidence" value="ECO:0007669"/>
    <property type="project" value="UniProtKB-KW"/>
</dbReference>
<keyword evidence="6" id="KW-0547">Nucleotide-binding</keyword>
<feature type="region of interest" description="Disordered" evidence="7">
    <location>
        <begin position="151"/>
        <end position="171"/>
    </location>
</feature>
<dbReference type="GO" id="GO:0034353">
    <property type="term" value="F:mRNA 5'-diphosphatase activity"/>
    <property type="evidence" value="ECO:0007669"/>
    <property type="project" value="TreeGrafter"/>
</dbReference>
<dbReference type="PANTHER" id="PTHR12395:SF9">
    <property type="entry name" value="DECAPPING AND EXORIBONUCLEASE PROTEIN"/>
    <property type="match status" value="1"/>
</dbReference>
<sequence>MKRTSSPGLHASSLAGPSTSSNKRPRGEDSAATNPPAPETSTSSAQTGLQAPSSSTLQTQSLTAPLKTPAFQKPACIATFSYDQDRRVHHDNSSLGVYHPPPSPQFNRQADRGRGRVCGPDLNYGYERWIRRDETVDEHLDSLLIALQHKASSPKGASTDAQQDQERDRDRARADVITWRGIATKLCTAVFAENDYDAWQLNAMKIGQTVYLEEFVSAHSRTQKAVMTDQRQLGFMYQGYAFESWCVSPAIPETQPEGQSKDGAGGREPPPPPGWGGFINNNVQWCAICKTTLGSNRLVIGGEVDCIQPSALSKFSSASALLNTPFLNPDDFVELKTTAEIRTERDAERFEGLKMLRFYFQSFLLGVPTIVTGFRDRIGYLADVRSFKTLELPRIVRERDPDLNAGHGLAFAEQTLHWIRDSINKDTQDGPSTLPELEDAERTFPVYRISFMPFGARAGAKRSRGGTLSIRRLAETEVAEDIKGGADMGRVGFVPSSFYAFARERLTG</sequence>
<comment type="subcellular location">
    <subcellularLocation>
        <location evidence="6">Nucleus</location>
    </subcellularLocation>
</comment>
<comment type="similarity">
    <text evidence="2 6">Belongs to the DXO/Dom3Z family.</text>
</comment>
<evidence type="ECO:0000256" key="2">
    <source>
        <dbReference type="ARBA" id="ARBA00006562"/>
    </source>
</evidence>
<feature type="region of interest" description="Disordered" evidence="7">
    <location>
        <begin position="91"/>
        <end position="114"/>
    </location>
</feature>
<evidence type="ECO:0000313" key="10">
    <source>
        <dbReference type="Proteomes" id="UP000078113"/>
    </source>
</evidence>
<name>A0A8X7NAK0_9BASI</name>
<dbReference type="GO" id="GO:0110155">
    <property type="term" value="P:NAD-cap decapping"/>
    <property type="evidence" value="ECO:0007669"/>
    <property type="project" value="TreeGrafter"/>
</dbReference>
<evidence type="ECO:0000256" key="4">
    <source>
        <dbReference type="ARBA" id="ARBA00044692"/>
    </source>
</evidence>
<dbReference type="AlphaFoldDB" id="A0A8X7NAK0"/>
<dbReference type="InterPro" id="IPR013961">
    <property type="entry name" value="RAI1"/>
</dbReference>
<dbReference type="GO" id="GO:0046872">
    <property type="term" value="F:metal ion binding"/>
    <property type="evidence" value="ECO:0007669"/>
    <property type="project" value="UniProtKB-KW"/>
</dbReference>
<keyword evidence="6" id="KW-0539">Nucleus</keyword>
<dbReference type="GO" id="GO:0000956">
    <property type="term" value="P:nuclear-transcribed mRNA catabolic process"/>
    <property type="evidence" value="ECO:0007669"/>
    <property type="project" value="TreeGrafter"/>
</dbReference>
<feature type="compositionally biased region" description="Low complexity" evidence="7">
    <location>
        <begin position="49"/>
        <end position="60"/>
    </location>
</feature>
<comment type="caution">
    <text evidence="9">The sequence shown here is derived from an EMBL/GenBank/DDBJ whole genome shotgun (WGS) entry which is preliminary data.</text>
</comment>
<gene>
    <name evidence="9" type="ORF">A4X09_0g3825</name>
</gene>
<feature type="region of interest" description="Disordered" evidence="7">
    <location>
        <begin position="1"/>
        <end position="60"/>
    </location>
</feature>
<evidence type="ECO:0000256" key="3">
    <source>
        <dbReference type="ARBA" id="ARBA00044676"/>
    </source>
</evidence>
<accession>A0A8X7NAK0</accession>
<dbReference type="EMBL" id="LWDG02000146">
    <property type="protein sequence ID" value="KAE8268525.1"/>
    <property type="molecule type" value="Genomic_DNA"/>
</dbReference>
<dbReference type="GO" id="GO:0003723">
    <property type="term" value="F:RNA binding"/>
    <property type="evidence" value="ECO:0007669"/>
    <property type="project" value="UniProtKB-KW"/>
</dbReference>
<dbReference type="GO" id="GO:0005829">
    <property type="term" value="C:cytosol"/>
    <property type="evidence" value="ECO:0007669"/>
    <property type="project" value="TreeGrafter"/>
</dbReference>
<keyword evidence="6" id="KW-0479">Metal-binding</keyword>
<comment type="catalytic activity">
    <reaction evidence="4">
        <text>a 5'-end triphospho-ribonucleoside in mRNA + H2O = a 5'-end phospho-ribonucleoside in mRNA + diphosphate + H(+)</text>
        <dbReference type="Rhea" id="RHEA:78683"/>
        <dbReference type="Rhea" id="RHEA-COMP:15692"/>
        <dbReference type="Rhea" id="RHEA-COMP:17164"/>
        <dbReference type="ChEBI" id="CHEBI:15377"/>
        <dbReference type="ChEBI" id="CHEBI:15378"/>
        <dbReference type="ChEBI" id="CHEBI:33019"/>
        <dbReference type="ChEBI" id="CHEBI:138282"/>
        <dbReference type="ChEBI" id="CHEBI:167618"/>
    </reaction>
    <physiologicalReaction direction="left-to-right" evidence="4">
        <dbReference type="Rhea" id="RHEA:78684"/>
    </physiologicalReaction>
</comment>
<keyword evidence="10" id="KW-1185">Reference proteome</keyword>
<evidence type="ECO:0000313" key="9">
    <source>
        <dbReference type="EMBL" id="KAE8268525.1"/>
    </source>
</evidence>
<dbReference type="GO" id="GO:0005634">
    <property type="term" value="C:nucleus"/>
    <property type="evidence" value="ECO:0007669"/>
    <property type="project" value="UniProtKB-SubCell"/>
</dbReference>
<comment type="function">
    <text evidence="6">Decapping enzyme for NAD-capped RNAs: specifically hydrolyzes the nicotinamide adenine dinucleotide (NAD) cap from a subset of RNAs by removing the entire NAD moiety from the 5'-end of an NAD-capped RNA.</text>
</comment>
<evidence type="ECO:0000259" key="8">
    <source>
        <dbReference type="Pfam" id="PF08652"/>
    </source>
</evidence>
<dbReference type="GO" id="GO:0004518">
    <property type="term" value="F:nuclease activity"/>
    <property type="evidence" value="ECO:0007669"/>
    <property type="project" value="UniProtKB-KW"/>
</dbReference>
<keyword evidence="6" id="KW-0540">Nuclease</keyword>
<dbReference type="PANTHER" id="PTHR12395">
    <property type="entry name" value="DOM-3 RELATED"/>
    <property type="match status" value="1"/>
</dbReference>
<comment type="catalytic activity">
    <reaction evidence="5">
        <text>a 5'-end NAD(+)-phospho-ribonucleoside in mRNA + H2O = a 5'-end phospho-ribonucleoside in mRNA + NAD(+) + H(+)</text>
        <dbReference type="Rhea" id="RHEA:60880"/>
        <dbReference type="Rhea" id="RHEA-COMP:15692"/>
        <dbReference type="Rhea" id="RHEA-COMP:15698"/>
        <dbReference type="ChEBI" id="CHEBI:15377"/>
        <dbReference type="ChEBI" id="CHEBI:15378"/>
        <dbReference type="ChEBI" id="CHEBI:57540"/>
        <dbReference type="ChEBI" id="CHEBI:138282"/>
        <dbReference type="ChEBI" id="CHEBI:144029"/>
    </reaction>
    <physiologicalReaction direction="left-to-right" evidence="5">
        <dbReference type="Rhea" id="RHEA:60881"/>
    </physiologicalReaction>
</comment>
<dbReference type="Proteomes" id="UP000078113">
    <property type="component" value="Unassembled WGS sequence"/>
</dbReference>
<keyword evidence="6" id="KW-0378">Hydrolase</keyword>
<evidence type="ECO:0000256" key="6">
    <source>
        <dbReference type="RuleBase" id="RU367113"/>
    </source>
</evidence>
<feature type="domain" description="RAI1-like" evidence="8">
    <location>
        <begin position="72"/>
        <end position="452"/>
    </location>
</feature>
<keyword evidence="6" id="KW-0694">RNA-binding</keyword>
<evidence type="ECO:0000256" key="5">
    <source>
        <dbReference type="ARBA" id="ARBA00048124"/>
    </source>
</evidence>
<dbReference type="InterPro" id="IPR039039">
    <property type="entry name" value="RAI1-like_fam"/>
</dbReference>
<comment type="cofactor">
    <cofactor evidence="1 6">
        <name>a divalent metal cation</name>
        <dbReference type="ChEBI" id="CHEBI:60240"/>
    </cofactor>
</comment>
<evidence type="ECO:0000256" key="1">
    <source>
        <dbReference type="ARBA" id="ARBA00001968"/>
    </source>
</evidence>
<evidence type="ECO:0000256" key="7">
    <source>
        <dbReference type="SAM" id="MobiDB-lite"/>
    </source>
</evidence>
<proteinExistence type="inferred from homology"/>
<feature type="region of interest" description="Disordered" evidence="7">
    <location>
        <begin position="251"/>
        <end position="274"/>
    </location>
</feature>
<comment type="catalytic activity">
    <reaction evidence="3">
        <text>a 5'-end (N(7)-methyl 5'-triphosphoguanosine)-ribonucleoside-ribonucleotide in mRNA + H2O = a (N(7)-methyl 5'-triphosphoguanosine)-nucleoside + a 5'-end phospho-ribonucleoside in mRNA + H(+)</text>
        <dbReference type="Rhea" id="RHEA:66928"/>
        <dbReference type="Rhea" id="RHEA-COMP:15692"/>
        <dbReference type="Rhea" id="RHEA-COMP:17313"/>
        <dbReference type="ChEBI" id="CHEBI:15377"/>
        <dbReference type="ChEBI" id="CHEBI:15378"/>
        <dbReference type="ChEBI" id="CHEBI:138282"/>
        <dbReference type="ChEBI" id="CHEBI:172876"/>
        <dbReference type="ChEBI" id="CHEBI:172877"/>
    </reaction>
    <physiologicalReaction direction="left-to-right" evidence="3">
        <dbReference type="Rhea" id="RHEA:66929"/>
    </physiologicalReaction>
</comment>
<protein>
    <recommendedName>
        <fullName evidence="6">Decapping nuclease</fullName>
        <ecNumber evidence="6">3.6.1.-</ecNumber>
    </recommendedName>
</protein>